<dbReference type="InterPro" id="IPR029058">
    <property type="entry name" value="AB_hydrolase_fold"/>
</dbReference>
<organism evidence="2 3">
    <name type="scientific">Marilutibacter penaei</name>
    <dbReference type="NCBI Taxonomy" id="2759900"/>
    <lineage>
        <taxon>Bacteria</taxon>
        <taxon>Pseudomonadati</taxon>
        <taxon>Pseudomonadota</taxon>
        <taxon>Gammaproteobacteria</taxon>
        <taxon>Lysobacterales</taxon>
        <taxon>Lysobacteraceae</taxon>
        <taxon>Marilutibacter</taxon>
    </lineage>
</organism>
<dbReference type="RefSeq" id="WP_182668431.1">
    <property type="nucleotide sequence ID" value="NZ_JACHTE010000002.1"/>
</dbReference>
<protein>
    <submittedName>
        <fullName evidence="2">Alpha/beta hydrolase</fullName>
    </submittedName>
</protein>
<evidence type="ECO:0000313" key="2">
    <source>
        <dbReference type="EMBL" id="MBB1087661.1"/>
    </source>
</evidence>
<evidence type="ECO:0000259" key="1">
    <source>
        <dbReference type="Pfam" id="PF00561"/>
    </source>
</evidence>
<dbReference type="PANTHER" id="PTHR12277">
    <property type="entry name" value="ALPHA/BETA HYDROLASE DOMAIN-CONTAINING PROTEIN"/>
    <property type="match status" value="1"/>
</dbReference>
<comment type="caution">
    <text evidence="2">The sequence shown here is derived from an EMBL/GenBank/DDBJ whole genome shotgun (WGS) entry which is preliminary data.</text>
</comment>
<keyword evidence="2" id="KW-0378">Hydrolase</keyword>
<reference evidence="2 3" key="1">
    <citation type="submission" date="2020-07" db="EMBL/GenBank/DDBJ databases">
        <authorList>
            <person name="Xu S."/>
            <person name="Li A."/>
        </authorList>
    </citation>
    <scope>NUCLEOTIDE SEQUENCE [LARGE SCALE GENOMIC DNA]</scope>
    <source>
        <strain evidence="2 3">SG-8</strain>
    </source>
</reference>
<dbReference type="SUPFAM" id="SSF53474">
    <property type="entry name" value="alpha/beta-Hydrolases"/>
    <property type="match status" value="1"/>
</dbReference>
<feature type="domain" description="AB hydrolase-1" evidence="1">
    <location>
        <begin position="81"/>
        <end position="183"/>
    </location>
</feature>
<dbReference type="Gene3D" id="3.40.50.1820">
    <property type="entry name" value="alpha/beta hydrolase"/>
    <property type="match status" value="1"/>
</dbReference>
<accession>A0A7W3YDZ1</accession>
<proteinExistence type="predicted"/>
<dbReference type="InterPro" id="IPR000073">
    <property type="entry name" value="AB_hydrolase_1"/>
</dbReference>
<dbReference type="PANTHER" id="PTHR12277:SF79">
    <property type="entry name" value="XAA-PRO DIPEPTIDYL-PEPTIDASE-RELATED"/>
    <property type="match status" value="1"/>
</dbReference>
<evidence type="ECO:0000313" key="3">
    <source>
        <dbReference type="Proteomes" id="UP000552587"/>
    </source>
</evidence>
<keyword evidence="3" id="KW-1185">Reference proteome</keyword>
<dbReference type="Proteomes" id="UP000552587">
    <property type="component" value="Unassembled WGS sequence"/>
</dbReference>
<gene>
    <name evidence="2" type="ORF">H4F99_04060</name>
</gene>
<dbReference type="AlphaFoldDB" id="A0A7W3YDZ1"/>
<dbReference type="EMBL" id="JACHTE010000002">
    <property type="protein sequence ID" value="MBB1087661.1"/>
    <property type="molecule type" value="Genomic_DNA"/>
</dbReference>
<dbReference type="GO" id="GO:0016787">
    <property type="term" value="F:hydrolase activity"/>
    <property type="evidence" value="ECO:0007669"/>
    <property type="project" value="UniProtKB-KW"/>
</dbReference>
<dbReference type="Pfam" id="PF00561">
    <property type="entry name" value="Abhydrolase_1"/>
    <property type="match status" value="1"/>
</dbReference>
<sequence length="264" mass="28299">MAESARGGRIVALGLLAFALLGYAAVCAFLYLKQRELVYFPQVTKVEATRTDFALENDGEVLRGWVVNPGQPRALLYFGGNAEAIQLNREAFADWFPGHTVYLLAYRGYGASSGAPDEDALVSDALALHAHAARRHAGIDVIGRSLGSGVAAQLAARRPVDRLALVTPFDSLVATAAGHYPWVPVRGLMRDRFDSAGALATHAGPVLVIRGERDTLVPPPRTQALVEALPSPPLEVVLRDAGHNGFDGRPEYRQALQAFLGPVD</sequence>
<name>A0A7W3YDZ1_9GAMM</name>